<reference evidence="11" key="1">
    <citation type="submission" date="2015-02" db="EMBL/GenBank/DDBJ databases">
        <title>Genome sequencing for Strongylocentrotus purpuratus.</title>
        <authorList>
            <person name="Murali S."/>
            <person name="Liu Y."/>
            <person name="Vee V."/>
            <person name="English A."/>
            <person name="Wang M."/>
            <person name="Skinner E."/>
            <person name="Han Y."/>
            <person name="Muzny D.M."/>
            <person name="Worley K.C."/>
            <person name="Gibbs R.A."/>
        </authorList>
    </citation>
    <scope>NUCLEOTIDE SEQUENCE</scope>
</reference>
<dbReference type="EnsemblMetazoa" id="XM_011671554">
    <property type="protein sequence ID" value="XP_011669856"/>
    <property type="gene ID" value="LOC105440932"/>
</dbReference>
<comment type="subcellular location">
    <subcellularLocation>
        <location evidence="1">Membrane</location>
        <topology evidence="1">Multi-pass membrane protein</topology>
    </subcellularLocation>
</comment>
<evidence type="ECO:0000256" key="3">
    <source>
        <dbReference type="ARBA" id="ARBA00022692"/>
    </source>
</evidence>
<evidence type="ECO:0000313" key="11">
    <source>
        <dbReference type="Proteomes" id="UP000007110"/>
    </source>
</evidence>
<reference evidence="10" key="2">
    <citation type="submission" date="2021-01" db="UniProtKB">
        <authorList>
            <consortium name="EnsemblMetazoa"/>
        </authorList>
    </citation>
    <scope>IDENTIFICATION</scope>
</reference>
<dbReference type="OrthoDB" id="2133758at2759"/>
<dbReference type="InParanoid" id="A0A7M7LVZ1"/>
<dbReference type="OMA" id="VEKRCHT"/>
<evidence type="ECO:0000256" key="9">
    <source>
        <dbReference type="SAM" id="Phobius"/>
    </source>
</evidence>
<comment type="catalytic activity">
    <reaction evidence="7">
        <text>a 1-O-(1Z-alkenyl)-sn-glycero-3-phosphoethanolamine + H2O = a 2,3-saturated aldehyde + sn-glycero-3-phosphoethanolamine</text>
        <dbReference type="Rhea" id="RHEA:16905"/>
        <dbReference type="ChEBI" id="CHEBI:15377"/>
        <dbReference type="ChEBI" id="CHEBI:73359"/>
        <dbReference type="ChEBI" id="CHEBI:77288"/>
        <dbReference type="ChEBI" id="CHEBI:143890"/>
        <dbReference type="EC" id="3.3.2.2"/>
    </reaction>
</comment>
<feature type="transmembrane region" description="Helical" evidence="9">
    <location>
        <begin position="87"/>
        <end position="108"/>
    </location>
</feature>
<dbReference type="RefSeq" id="XP_011669856.2">
    <property type="nucleotide sequence ID" value="XM_011671554.2"/>
</dbReference>
<evidence type="ECO:0000256" key="7">
    <source>
        <dbReference type="ARBA" id="ARBA00049458"/>
    </source>
</evidence>
<name>A0A7M7LVZ1_STRPU</name>
<dbReference type="Pfam" id="PF07947">
    <property type="entry name" value="YhhN"/>
    <property type="match status" value="1"/>
</dbReference>
<dbReference type="InterPro" id="IPR012506">
    <property type="entry name" value="TMEM86B-like"/>
</dbReference>
<protein>
    <recommendedName>
        <fullName evidence="6">lysoplasmalogenase</fullName>
        <ecNumber evidence="6">3.3.2.2</ecNumber>
    </recommendedName>
</protein>
<feature type="transmembrane region" description="Helical" evidence="9">
    <location>
        <begin position="198"/>
        <end position="219"/>
    </location>
</feature>
<comment type="similarity">
    <text evidence="2">Belongs to the TMEM86 family.</text>
</comment>
<dbReference type="AlphaFoldDB" id="A0A7M7LVZ1"/>
<evidence type="ECO:0000256" key="2">
    <source>
        <dbReference type="ARBA" id="ARBA00007375"/>
    </source>
</evidence>
<evidence type="ECO:0000256" key="4">
    <source>
        <dbReference type="ARBA" id="ARBA00022989"/>
    </source>
</evidence>
<evidence type="ECO:0000256" key="8">
    <source>
        <dbReference type="ARBA" id="ARBA00049560"/>
    </source>
</evidence>
<keyword evidence="11" id="KW-1185">Reference proteome</keyword>
<feature type="transmembrane region" description="Helical" evidence="9">
    <location>
        <begin position="139"/>
        <end position="159"/>
    </location>
</feature>
<comment type="catalytic activity">
    <reaction evidence="8">
        <text>a 1-O-(1Z-alkenyl)-sn-glycero-3-phosphocholine + H2O = a 2,3-saturated aldehyde + sn-glycerol 3-phosphocholine</text>
        <dbReference type="Rhea" id="RHEA:22544"/>
        <dbReference type="ChEBI" id="CHEBI:15377"/>
        <dbReference type="ChEBI" id="CHEBI:16870"/>
        <dbReference type="ChEBI" id="CHEBI:73359"/>
        <dbReference type="ChEBI" id="CHEBI:77287"/>
        <dbReference type="EC" id="3.3.2.2"/>
    </reaction>
</comment>
<accession>A0A7M7LVZ1</accession>
<dbReference type="GO" id="GO:0016020">
    <property type="term" value="C:membrane"/>
    <property type="evidence" value="ECO:0000318"/>
    <property type="project" value="GO_Central"/>
</dbReference>
<dbReference type="PANTHER" id="PTHR31885:SF6">
    <property type="entry name" value="GH04784P"/>
    <property type="match status" value="1"/>
</dbReference>
<evidence type="ECO:0000313" key="10">
    <source>
        <dbReference type="EnsemblMetazoa" id="XP_011669856"/>
    </source>
</evidence>
<dbReference type="EC" id="3.3.2.2" evidence="6"/>
<proteinExistence type="inferred from homology"/>
<feature type="transmembrane region" description="Helical" evidence="9">
    <location>
        <begin position="171"/>
        <end position="192"/>
    </location>
</feature>
<dbReference type="KEGG" id="spu:105440932"/>
<feature type="transmembrane region" description="Helical" evidence="9">
    <location>
        <begin position="28"/>
        <end position="50"/>
    </location>
</feature>
<dbReference type="Proteomes" id="UP000007110">
    <property type="component" value="Unassembled WGS sequence"/>
</dbReference>
<dbReference type="GO" id="GO:0047408">
    <property type="term" value="F:alkenylglycerophosphocholine hydrolase activity"/>
    <property type="evidence" value="ECO:0007669"/>
    <property type="project" value="UniProtKB-EC"/>
</dbReference>
<evidence type="ECO:0000256" key="6">
    <source>
        <dbReference type="ARBA" id="ARBA00035673"/>
    </source>
</evidence>
<evidence type="ECO:0000256" key="1">
    <source>
        <dbReference type="ARBA" id="ARBA00004141"/>
    </source>
</evidence>
<feature type="transmembrane region" description="Helical" evidence="9">
    <location>
        <begin position="5"/>
        <end position="22"/>
    </location>
</feature>
<dbReference type="PANTHER" id="PTHR31885">
    <property type="entry name" value="GH04784P"/>
    <property type="match status" value="1"/>
</dbReference>
<feature type="transmembrane region" description="Helical" evidence="9">
    <location>
        <begin position="115"/>
        <end position="133"/>
    </location>
</feature>
<evidence type="ECO:0000256" key="5">
    <source>
        <dbReference type="ARBA" id="ARBA00023136"/>
    </source>
</evidence>
<dbReference type="GeneID" id="105440932"/>
<sequence>MTNFVSLRVLLFVILSFIYVVFKPEPSWFAIFLKTLPVIYLCALVVDTILGSKLKFVSQYDASVLAGLVLSGFGDAALVNAADDKRFFILGLLLFALAHASYIYAFGLKPFNIKLFTLFAILGCGIHSLLHSGMARNGLASLGGLYNILIMTMGWRALARQTPPGNQTARTWSAVGAILFVISDFVLGLNKFRAPIPYAQTIIMVNYYAGQLGIALSVFGRAN</sequence>
<organism evidence="10 11">
    <name type="scientific">Strongylocentrotus purpuratus</name>
    <name type="common">Purple sea urchin</name>
    <dbReference type="NCBI Taxonomy" id="7668"/>
    <lineage>
        <taxon>Eukaryota</taxon>
        <taxon>Metazoa</taxon>
        <taxon>Echinodermata</taxon>
        <taxon>Eleutherozoa</taxon>
        <taxon>Echinozoa</taxon>
        <taxon>Echinoidea</taxon>
        <taxon>Euechinoidea</taxon>
        <taxon>Echinacea</taxon>
        <taxon>Camarodonta</taxon>
        <taxon>Echinidea</taxon>
        <taxon>Strongylocentrotidae</taxon>
        <taxon>Strongylocentrotus</taxon>
    </lineage>
</organism>
<keyword evidence="4 9" id="KW-1133">Transmembrane helix</keyword>
<dbReference type="GO" id="GO:0016787">
    <property type="term" value="F:hydrolase activity"/>
    <property type="evidence" value="ECO:0000318"/>
    <property type="project" value="GO_Central"/>
</dbReference>
<keyword evidence="3 9" id="KW-0812">Transmembrane</keyword>
<keyword evidence="5 9" id="KW-0472">Membrane</keyword>